<feature type="region of interest" description="Disordered" evidence="1">
    <location>
        <begin position="124"/>
        <end position="188"/>
    </location>
</feature>
<dbReference type="EMBL" id="CP089983">
    <property type="protein sequence ID" value="WXB02605.1"/>
    <property type="molecule type" value="Genomic_DNA"/>
</dbReference>
<protein>
    <submittedName>
        <fullName evidence="3">Uncharacterized protein</fullName>
    </submittedName>
</protein>
<feature type="transmembrane region" description="Helical" evidence="2">
    <location>
        <begin position="93"/>
        <end position="113"/>
    </location>
</feature>
<organism evidence="3 4">
    <name type="scientific">Pendulispora rubella</name>
    <dbReference type="NCBI Taxonomy" id="2741070"/>
    <lineage>
        <taxon>Bacteria</taxon>
        <taxon>Pseudomonadati</taxon>
        <taxon>Myxococcota</taxon>
        <taxon>Myxococcia</taxon>
        <taxon>Myxococcales</taxon>
        <taxon>Sorangiineae</taxon>
        <taxon>Pendulisporaceae</taxon>
        <taxon>Pendulispora</taxon>
    </lineage>
</organism>
<name>A0ABZ2KX09_9BACT</name>
<gene>
    <name evidence="3" type="ORF">LVJ94_37530</name>
</gene>
<keyword evidence="4" id="KW-1185">Reference proteome</keyword>
<feature type="compositionally biased region" description="Low complexity" evidence="1">
    <location>
        <begin position="155"/>
        <end position="170"/>
    </location>
</feature>
<evidence type="ECO:0000256" key="1">
    <source>
        <dbReference type="SAM" id="MobiDB-lite"/>
    </source>
</evidence>
<evidence type="ECO:0000313" key="3">
    <source>
        <dbReference type="EMBL" id="WXB02605.1"/>
    </source>
</evidence>
<evidence type="ECO:0000313" key="4">
    <source>
        <dbReference type="Proteomes" id="UP001374803"/>
    </source>
</evidence>
<accession>A0ABZ2KX09</accession>
<keyword evidence="2" id="KW-0472">Membrane</keyword>
<evidence type="ECO:0000256" key="2">
    <source>
        <dbReference type="SAM" id="Phobius"/>
    </source>
</evidence>
<dbReference type="Proteomes" id="UP001374803">
    <property type="component" value="Chromosome"/>
</dbReference>
<sequence>MSDDFESLPPAMRALLEAGADGPPASQRMKDRLLQRVEATVHTAEMDEAEDEAPPSRAANEVWGAPPESRSYVASAVATYATRARLRAARYPLLAAAFAVGLLTGGFVVYTVVRPQAAPQVAHAPSAIPAPEDSPLRPATGTSVPSPAPVAPGLSVPSASIGAPAPSGPARVEPEARGSAAPENRDKVGAERVLVETARAALARADASGALVVLERHAREFPNGSFAEEREALAIQALAKTGDEAGAKTRGERFRQHYPRSLFMPVVNDATRGL</sequence>
<feature type="region of interest" description="Disordered" evidence="1">
    <location>
        <begin position="1"/>
        <end position="28"/>
    </location>
</feature>
<dbReference type="RefSeq" id="WP_394832233.1">
    <property type="nucleotide sequence ID" value="NZ_CP089929.1"/>
</dbReference>
<proteinExistence type="predicted"/>
<keyword evidence="2" id="KW-1133">Transmembrane helix</keyword>
<reference evidence="3" key="1">
    <citation type="submission" date="2021-12" db="EMBL/GenBank/DDBJ databases">
        <title>Discovery of the Pendulisporaceae a myxobacterial family with distinct sporulation behavior and unique specialized metabolism.</title>
        <authorList>
            <person name="Garcia R."/>
            <person name="Popoff A."/>
            <person name="Bader C.D."/>
            <person name="Loehr J."/>
            <person name="Walesch S."/>
            <person name="Walt C."/>
            <person name="Boldt J."/>
            <person name="Bunk B."/>
            <person name="Haeckl F.J.F.P.J."/>
            <person name="Gunesch A.P."/>
            <person name="Birkelbach J."/>
            <person name="Nuebel U."/>
            <person name="Pietschmann T."/>
            <person name="Bach T."/>
            <person name="Mueller R."/>
        </authorList>
    </citation>
    <scope>NUCLEOTIDE SEQUENCE</scope>
    <source>
        <strain evidence="3">MSr11367</strain>
    </source>
</reference>
<keyword evidence="2" id="KW-0812">Transmembrane</keyword>